<accession>A0A2N5U9P3</accession>
<gene>
    <name evidence="1" type="ORF">PCASD_14293</name>
</gene>
<sequence length="100" mass="11233">MSPAPEGFSPRPIDAEHTFGQFNQQTQQTAEGNVNDLIGNLNIENKTIKETVQLHTEKITELQTSGRRYCKEIAELKGLLSLSSEVVKIKDNVQSEMLQF</sequence>
<protein>
    <submittedName>
        <fullName evidence="1">Uncharacterized protein</fullName>
    </submittedName>
</protein>
<reference evidence="1 2" key="1">
    <citation type="submission" date="2017-11" db="EMBL/GenBank/DDBJ databases">
        <title>De novo assembly and phasing of dikaryotic genomes from two isolates of Puccinia coronata f. sp. avenae, the causal agent of oat crown rust.</title>
        <authorList>
            <person name="Miller M.E."/>
            <person name="Zhang Y."/>
            <person name="Omidvar V."/>
            <person name="Sperschneider J."/>
            <person name="Schwessinger B."/>
            <person name="Raley C."/>
            <person name="Palmer J.M."/>
            <person name="Garnica D."/>
            <person name="Upadhyaya N."/>
            <person name="Rathjen J."/>
            <person name="Taylor J.M."/>
            <person name="Park R.F."/>
            <person name="Dodds P.N."/>
            <person name="Hirsch C.D."/>
            <person name="Kianian S.F."/>
            <person name="Figueroa M."/>
        </authorList>
    </citation>
    <scope>NUCLEOTIDE SEQUENCE [LARGE SCALE GENOMIC DNA]</scope>
    <source>
        <strain evidence="1">12SD80</strain>
    </source>
</reference>
<evidence type="ECO:0000313" key="1">
    <source>
        <dbReference type="EMBL" id="PLW34398.1"/>
    </source>
</evidence>
<proteinExistence type="predicted"/>
<evidence type="ECO:0000313" key="2">
    <source>
        <dbReference type="Proteomes" id="UP000235392"/>
    </source>
</evidence>
<comment type="caution">
    <text evidence="1">The sequence shown here is derived from an EMBL/GenBank/DDBJ whole genome shotgun (WGS) entry which is preliminary data.</text>
</comment>
<dbReference type="EMBL" id="PGCI01000198">
    <property type="protein sequence ID" value="PLW34398.1"/>
    <property type="molecule type" value="Genomic_DNA"/>
</dbReference>
<dbReference type="AlphaFoldDB" id="A0A2N5U9P3"/>
<organism evidence="1 2">
    <name type="scientific">Puccinia coronata f. sp. avenae</name>
    <dbReference type="NCBI Taxonomy" id="200324"/>
    <lineage>
        <taxon>Eukaryota</taxon>
        <taxon>Fungi</taxon>
        <taxon>Dikarya</taxon>
        <taxon>Basidiomycota</taxon>
        <taxon>Pucciniomycotina</taxon>
        <taxon>Pucciniomycetes</taxon>
        <taxon>Pucciniales</taxon>
        <taxon>Pucciniaceae</taxon>
        <taxon>Puccinia</taxon>
    </lineage>
</organism>
<name>A0A2N5U9P3_9BASI</name>
<dbReference type="Proteomes" id="UP000235392">
    <property type="component" value="Unassembled WGS sequence"/>
</dbReference>